<organism evidence="1">
    <name type="scientific">bioreactor metagenome</name>
    <dbReference type="NCBI Taxonomy" id="1076179"/>
    <lineage>
        <taxon>unclassified sequences</taxon>
        <taxon>metagenomes</taxon>
        <taxon>ecological metagenomes</taxon>
    </lineage>
</organism>
<dbReference type="AlphaFoldDB" id="A0A645D560"/>
<proteinExistence type="predicted"/>
<comment type="caution">
    <text evidence="1">The sequence shown here is derived from an EMBL/GenBank/DDBJ whole genome shotgun (WGS) entry which is preliminary data.</text>
</comment>
<accession>A0A645D560</accession>
<gene>
    <name evidence="1" type="ORF">SDC9_131430</name>
</gene>
<name>A0A645D560_9ZZZZ</name>
<sequence>MDIRRRSADVKDDQLANTFFSLAPAGEKFSRRKHGRRRGHQYPAAEHFPHAIQPLHIDDAFKEYFTHDPLRHPGIQLPYRRDDVVRDKAFLTARGKQKARLLSDKTIAGVYHRYLQGACGKDGGVVQQRSLAAAFIAAAK</sequence>
<dbReference type="EMBL" id="VSSQ01032928">
    <property type="protein sequence ID" value="MPM84359.1"/>
    <property type="molecule type" value="Genomic_DNA"/>
</dbReference>
<reference evidence="1" key="1">
    <citation type="submission" date="2019-08" db="EMBL/GenBank/DDBJ databases">
        <authorList>
            <person name="Kucharzyk K."/>
            <person name="Murdoch R.W."/>
            <person name="Higgins S."/>
            <person name="Loffler F."/>
        </authorList>
    </citation>
    <scope>NUCLEOTIDE SEQUENCE</scope>
</reference>
<evidence type="ECO:0000313" key="1">
    <source>
        <dbReference type="EMBL" id="MPM84359.1"/>
    </source>
</evidence>
<protein>
    <submittedName>
        <fullName evidence="1">Uncharacterized protein</fullName>
    </submittedName>
</protein>